<dbReference type="PANTHER" id="PTHR46652">
    <property type="entry name" value="LEUCINE-RICH REPEAT AND IQ DOMAIN-CONTAINING PROTEIN 1-RELATED"/>
    <property type="match status" value="1"/>
</dbReference>
<name>A0A1A8YXW2_PLAOA</name>
<reference evidence="5" key="2">
    <citation type="submission" date="2016-05" db="EMBL/GenBank/DDBJ databases">
        <authorList>
            <person name="Lavstsen T."/>
            <person name="Jespersen J.S."/>
        </authorList>
    </citation>
    <scope>NUCLEOTIDE SEQUENCE [LARGE SCALE GENOMIC DNA]</scope>
</reference>
<accession>A0A1A8YXW2</accession>
<dbReference type="AlphaFoldDB" id="A0A1A8YXW2"/>
<sequence length="327" mass="37926">MSSTFEKKKKKKKKMKELSKNDSEENISEEMDKEENTNVKELKSELAGETNNKGDNSGDIDKDNSGKNGDRGRQEDDPLFHIKSGLSQLERTLSGEGYAFCNLICKEKNLGVIPKEMEKYVHLKYVNMSHNKIVDIENLYKLNNIIFLDLSYNLIKKLGNLKSIYLKNCLYMNMSYNLIKIVEDIKLKNIIEIDLSNNEIDNVNIYCSNSVKKLILSNNNIKNIHFKNILTNLEFLDISSNPVENLQFYEITPNINTLKINNNCTLPINQLCYLNNFKNLENLDMENYLYFKDISYKEVKQILLQNSKDLNLIKFNGNRILSKTTKS</sequence>
<keyword evidence="2" id="KW-0677">Repeat</keyword>
<protein>
    <submittedName>
        <fullName evidence="5">Leucine-rich repeat protein (LRR10)</fullName>
    </submittedName>
</protein>
<proteinExistence type="predicted"/>
<evidence type="ECO:0000313" key="7">
    <source>
        <dbReference type="Proteomes" id="UP000078555"/>
    </source>
</evidence>
<feature type="compositionally biased region" description="Basic and acidic residues" evidence="3">
    <location>
        <begin position="59"/>
        <end position="78"/>
    </location>
</feature>
<organism evidence="5 6">
    <name type="scientific">Plasmodium ovale wallikeri</name>
    <dbReference type="NCBI Taxonomy" id="864142"/>
    <lineage>
        <taxon>Eukaryota</taxon>
        <taxon>Sar</taxon>
        <taxon>Alveolata</taxon>
        <taxon>Apicomplexa</taxon>
        <taxon>Aconoidasida</taxon>
        <taxon>Haemosporida</taxon>
        <taxon>Plasmodiidae</taxon>
        <taxon>Plasmodium</taxon>
        <taxon>Plasmodium (Plasmodium)</taxon>
    </lineage>
</organism>
<evidence type="ECO:0000256" key="1">
    <source>
        <dbReference type="ARBA" id="ARBA00022614"/>
    </source>
</evidence>
<dbReference type="InterPro" id="IPR032675">
    <property type="entry name" value="LRR_dom_sf"/>
</dbReference>
<dbReference type="Proteomes" id="UP000078550">
    <property type="component" value="Unassembled WGS sequence"/>
</dbReference>
<dbReference type="EMBL" id="FLRE01000115">
    <property type="protein sequence ID" value="SBT36295.1"/>
    <property type="molecule type" value="Genomic_DNA"/>
</dbReference>
<dbReference type="EMBL" id="FLRD01000086">
    <property type="protein sequence ID" value="SBT35877.1"/>
    <property type="molecule type" value="Genomic_DNA"/>
</dbReference>
<dbReference type="Gene3D" id="3.80.10.10">
    <property type="entry name" value="Ribonuclease Inhibitor"/>
    <property type="match status" value="1"/>
</dbReference>
<evidence type="ECO:0000313" key="4">
    <source>
        <dbReference type="EMBL" id="SBT35877.1"/>
    </source>
</evidence>
<evidence type="ECO:0000313" key="5">
    <source>
        <dbReference type="EMBL" id="SBT36295.1"/>
    </source>
</evidence>
<feature type="compositionally biased region" description="Basic and acidic residues" evidence="3">
    <location>
        <begin position="34"/>
        <end position="46"/>
    </location>
</feature>
<keyword evidence="1" id="KW-0433">Leucine-rich repeat</keyword>
<evidence type="ECO:0000256" key="3">
    <source>
        <dbReference type="SAM" id="MobiDB-lite"/>
    </source>
</evidence>
<reference evidence="6 7" key="1">
    <citation type="submission" date="2016-05" db="EMBL/GenBank/DDBJ databases">
        <authorList>
            <person name="Naeem Raeece"/>
        </authorList>
    </citation>
    <scope>NUCLEOTIDE SEQUENCE [LARGE SCALE GENOMIC DNA]</scope>
</reference>
<dbReference type="PANTHER" id="PTHR46652:SF3">
    <property type="entry name" value="LEUCINE-RICH REPEAT-CONTAINING PROTEIN 9"/>
    <property type="match status" value="1"/>
</dbReference>
<keyword evidence="7" id="KW-1185">Reference proteome</keyword>
<dbReference type="Proteomes" id="UP000078555">
    <property type="component" value="Unassembled WGS sequence"/>
</dbReference>
<gene>
    <name evidence="4" type="ORF">POVWA1_029760</name>
    <name evidence="5" type="ORF">POVWA2_029360</name>
</gene>
<dbReference type="InterPro" id="IPR050836">
    <property type="entry name" value="SDS22/Internalin_LRR"/>
</dbReference>
<feature type="compositionally biased region" description="Acidic residues" evidence="3">
    <location>
        <begin position="24"/>
        <end position="33"/>
    </location>
</feature>
<feature type="region of interest" description="Disordered" evidence="3">
    <location>
        <begin position="1"/>
        <end position="78"/>
    </location>
</feature>
<dbReference type="SUPFAM" id="SSF52058">
    <property type="entry name" value="L domain-like"/>
    <property type="match status" value="1"/>
</dbReference>
<evidence type="ECO:0000313" key="6">
    <source>
        <dbReference type="Proteomes" id="UP000078550"/>
    </source>
</evidence>
<dbReference type="PROSITE" id="PS51450">
    <property type="entry name" value="LRR"/>
    <property type="match status" value="2"/>
</dbReference>
<evidence type="ECO:0000256" key="2">
    <source>
        <dbReference type="ARBA" id="ARBA00022737"/>
    </source>
</evidence>
<dbReference type="InterPro" id="IPR001611">
    <property type="entry name" value="Leu-rich_rpt"/>
</dbReference>